<dbReference type="RefSeq" id="WP_023789468.1">
    <property type="nucleotide sequence ID" value="NC_022998.1"/>
</dbReference>
<dbReference type="PATRIC" id="fig|1276258.3.peg.573"/>
<dbReference type="eggNOG" id="ENOG5033RJD">
    <property type="taxonomic scope" value="Bacteria"/>
</dbReference>
<reference evidence="1 2" key="1">
    <citation type="journal article" date="2014" name="Genome Announc.">
        <title>Complete Genome Sequence of Spiroplasma apis B31T (ATCC 33834), a Bacterium Associated with May Disease of Honeybees (Apis mellifera).</title>
        <authorList>
            <person name="Ku C."/>
            <person name="Lo W.S."/>
            <person name="Chen L.L."/>
            <person name="Kuo C.H."/>
        </authorList>
    </citation>
    <scope>NUCLEOTIDE SEQUENCE [LARGE SCALE GENOMIC DNA]</scope>
    <source>
        <strain evidence="1">B31</strain>
    </source>
</reference>
<dbReference type="EMBL" id="CP006682">
    <property type="protein sequence ID" value="AHB36410.1"/>
    <property type="molecule type" value="Genomic_DNA"/>
</dbReference>
<organism evidence="1 2">
    <name type="scientific">Spiroplasma apis B31</name>
    <dbReference type="NCBI Taxonomy" id="1276258"/>
    <lineage>
        <taxon>Bacteria</taxon>
        <taxon>Bacillati</taxon>
        <taxon>Mycoplasmatota</taxon>
        <taxon>Mollicutes</taxon>
        <taxon>Entomoplasmatales</taxon>
        <taxon>Spiroplasmataceae</taxon>
        <taxon>Spiroplasma</taxon>
    </lineage>
</organism>
<dbReference type="KEGG" id="sapi:SAPIS_v1c05650"/>
<evidence type="ECO:0000313" key="2">
    <source>
        <dbReference type="Proteomes" id="UP000018550"/>
    </source>
</evidence>
<dbReference type="AlphaFoldDB" id="V5RKS1"/>
<dbReference type="Proteomes" id="UP000018550">
    <property type="component" value="Chromosome"/>
</dbReference>
<accession>V5RKS1</accession>
<evidence type="ECO:0000313" key="1">
    <source>
        <dbReference type="EMBL" id="AHB36410.1"/>
    </source>
</evidence>
<protein>
    <submittedName>
        <fullName evidence="1">Uncharacterized protein</fullName>
    </submittedName>
</protein>
<name>V5RKS1_SPIAP</name>
<dbReference type="HOGENOM" id="CLU_908563_0_0_14"/>
<gene>
    <name evidence="1" type="ORF">SAPIS_v1c05650</name>
</gene>
<proteinExistence type="predicted"/>
<dbReference type="STRING" id="1276258.SAPIS_v1c05650"/>
<dbReference type="OrthoDB" id="398515at2"/>
<sequence>MKRNLIKYLDDGSFLLNKHQSFWFDKTVARKLLENIQFPIIVLDTEFFNHSHDNGEISEKLYNENDKDLVYVIQYSFAKSLKEISHRDNKKAIKSITIKRAHNDADYDFHKQYKKMITSFLNMCRNKEIRTIVCAGATNDIKIINKWINDNKHFFTRKTLNLAFYNKEKGELNANYFDIYDILENSMSFTNTNKDGESFWNANYLPIGKQGHDSIALTSSKKFFDWFALISENTLKQENEDIYSMCCSAYNFYSYPVNKKMSFEQYQELNKIIKKVIDHCYNDVLKVLFFLAFVYEFTYLPLSKNSYIKKSDILSNTNKK</sequence>
<keyword evidence="2" id="KW-1185">Reference proteome</keyword>